<gene>
    <name evidence="1" type="ORF">GKC30_12565</name>
</gene>
<sequence length="372" mass="40925">MPYWLKHHFNPHQDQQVLRPERQDDGSVDHYELNFVQSVEAGDVIAQWMDLADMPEGQADPRFVFDDKVFPAGKGTGIKRASPDKLFAAVNGYVCYRDGKIVVLDTLTLPSEVDFRTGNINFIGNVIIGGSARGGFVVRGRDVTIQGQVEGARVEALRGLNCRGGVKGGKTAFLESGRTMKLAFCEYATIKAGEDILVKGALMHSDVYAGRRLAVGGRLTGGRIHCHEYVYVGEQLGGGLDTDTSLVVGYDPGLLFADAEYDRRIAALLEEMAACEKSIKRGENPQQCGIRLASVNRELDLLKTLKVKLWEGIRGTGQVDRCRILVPGVVRPGVEISIGSAFLKVDDYLEDVFFYHENDEVRIGASAHKFMK</sequence>
<dbReference type="EMBL" id="WODC01000008">
    <property type="protein sequence ID" value="MUM78468.1"/>
    <property type="molecule type" value="Genomic_DNA"/>
</dbReference>
<evidence type="ECO:0000313" key="2">
    <source>
        <dbReference type="Proteomes" id="UP000461162"/>
    </source>
</evidence>
<dbReference type="Proteomes" id="UP000461162">
    <property type="component" value="Unassembled WGS sequence"/>
</dbReference>
<accession>A0A7K1KQV3</accession>
<dbReference type="Pfam" id="PF03961">
    <property type="entry name" value="FapA"/>
    <property type="match status" value="1"/>
</dbReference>
<proteinExistence type="predicted"/>
<dbReference type="InterPro" id="IPR046865">
    <property type="entry name" value="FapA_b_solenoid"/>
</dbReference>
<dbReference type="PANTHER" id="PTHR38032:SF1">
    <property type="entry name" value="RNA-BINDING PROTEIN KHPB N-TERMINAL DOMAIN-CONTAINING PROTEIN"/>
    <property type="match status" value="1"/>
</dbReference>
<protein>
    <submittedName>
        <fullName evidence="1">DUF342 domain-containing protein</fullName>
    </submittedName>
</protein>
<comment type="caution">
    <text evidence="1">The sequence shown here is derived from an EMBL/GenBank/DDBJ whole genome shotgun (WGS) entry which is preliminary data.</text>
</comment>
<dbReference type="AlphaFoldDB" id="A0A7K1KQV3"/>
<dbReference type="PANTHER" id="PTHR38032">
    <property type="entry name" value="POLYMERASE-RELATED"/>
    <property type="match status" value="1"/>
</dbReference>
<name>A0A7K1KQV3_9BACT</name>
<organism evidence="1 2">
    <name type="scientific">Pseudodesulfovibrio alkaliphilus</name>
    <dbReference type="NCBI Taxonomy" id="2661613"/>
    <lineage>
        <taxon>Bacteria</taxon>
        <taxon>Pseudomonadati</taxon>
        <taxon>Thermodesulfobacteriota</taxon>
        <taxon>Desulfovibrionia</taxon>
        <taxon>Desulfovibrionales</taxon>
        <taxon>Desulfovibrionaceae</taxon>
    </lineage>
</organism>
<evidence type="ECO:0000313" key="1">
    <source>
        <dbReference type="EMBL" id="MUM78468.1"/>
    </source>
</evidence>
<dbReference type="InterPro" id="IPR005646">
    <property type="entry name" value="FapA"/>
</dbReference>
<reference evidence="1 2" key="1">
    <citation type="submission" date="2019-11" db="EMBL/GenBank/DDBJ databases">
        <title>Pseudodesulfovibrio alkaliphilus, sp. nov., an alkaliphilic sulfate-reducing bacteria from mud volcano of Taman peninsula, Russia.</title>
        <authorList>
            <person name="Frolova A."/>
            <person name="Merkel A.Y."/>
            <person name="Slobodkin A.I."/>
        </authorList>
    </citation>
    <scope>NUCLEOTIDE SEQUENCE [LARGE SCALE GENOMIC DNA]</scope>
    <source>
        <strain evidence="1 2">F-1</strain>
    </source>
</reference>
<dbReference type="RefSeq" id="WP_155935207.1">
    <property type="nucleotide sequence ID" value="NZ_WODC01000008.1"/>
</dbReference>
<keyword evidence="2" id="KW-1185">Reference proteome</keyword>